<evidence type="ECO:0000256" key="1">
    <source>
        <dbReference type="SAM" id="MobiDB-lite"/>
    </source>
</evidence>
<dbReference type="PROSITE" id="PS51819">
    <property type="entry name" value="VOC"/>
    <property type="match status" value="1"/>
</dbReference>
<feature type="region of interest" description="Disordered" evidence="1">
    <location>
        <begin position="244"/>
        <end position="279"/>
    </location>
</feature>
<dbReference type="InterPro" id="IPR037523">
    <property type="entry name" value="VOC_core"/>
</dbReference>
<evidence type="ECO:0000313" key="4">
    <source>
        <dbReference type="Proteomes" id="UP000730482"/>
    </source>
</evidence>
<reference evidence="3 4" key="1">
    <citation type="submission" date="2020-02" db="EMBL/GenBank/DDBJ databases">
        <title>Acidophilic actinobacteria isolated from forest soil.</title>
        <authorList>
            <person name="Golinska P."/>
        </authorList>
    </citation>
    <scope>NUCLEOTIDE SEQUENCE [LARGE SCALE GENOMIC DNA]</scope>
    <source>
        <strain evidence="3 4">NL8</strain>
    </source>
</reference>
<dbReference type="InterPro" id="IPR004360">
    <property type="entry name" value="Glyas_Fos-R_dOase_dom"/>
</dbReference>
<dbReference type="InterPro" id="IPR029068">
    <property type="entry name" value="Glyas_Bleomycin-R_OHBP_Dase"/>
</dbReference>
<dbReference type="EMBL" id="JAAFYZ010000013">
    <property type="protein sequence ID" value="MBS2546403.1"/>
    <property type="molecule type" value="Genomic_DNA"/>
</dbReference>
<dbReference type="Pfam" id="PF00903">
    <property type="entry name" value="Glyoxalase"/>
    <property type="match status" value="1"/>
</dbReference>
<organism evidence="3 4">
    <name type="scientific">Catenulispora pinistramenti</name>
    <dbReference type="NCBI Taxonomy" id="2705254"/>
    <lineage>
        <taxon>Bacteria</taxon>
        <taxon>Bacillati</taxon>
        <taxon>Actinomycetota</taxon>
        <taxon>Actinomycetes</taxon>
        <taxon>Catenulisporales</taxon>
        <taxon>Catenulisporaceae</taxon>
        <taxon>Catenulispora</taxon>
    </lineage>
</organism>
<feature type="domain" description="VOC" evidence="2">
    <location>
        <begin position="11"/>
        <end position="133"/>
    </location>
</feature>
<gene>
    <name evidence="3" type="ORF">KGQ19_05940</name>
</gene>
<name>A0ABS5KJP9_9ACTN</name>
<dbReference type="SUPFAM" id="SSF54593">
    <property type="entry name" value="Glyoxalase/Bleomycin resistance protein/Dihydroxybiphenyl dioxygenase"/>
    <property type="match status" value="1"/>
</dbReference>
<dbReference type="Gene3D" id="3.10.180.10">
    <property type="entry name" value="2,3-Dihydroxybiphenyl 1,2-Dioxygenase, domain 1"/>
    <property type="match status" value="1"/>
</dbReference>
<sequence>MNGPGIPAHAGIHHIKLPVADLERSAKWYSDVLGARRLTELDHHRPDGTLFAVILDIPGIAGRVELRLDPATAGALHGYDFLTLTVEDRPALDAWAAHLDALGITHSPPIVALAGWLLVVPDPDGLRLRFYTKQPHGLDESAVEFDSPWLGTGPLAPSPTEQQDTAICAVATLKALPGHADEVRDLMRSVAQATRRCHILRLRTAPPWYSASILTLIDPRAVSFPKDFLRFAWRLTASRIVQSGAAGRSPVGAGGSRRCGRSSSHTSGRMAPAGIRRAG</sequence>
<comment type="caution">
    <text evidence="3">The sequence shown here is derived from an EMBL/GenBank/DDBJ whole genome shotgun (WGS) entry which is preliminary data.</text>
</comment>
<accession>A0ABS5KJP9</accession>
<keyword evidence="4" id="KW-1185">Reference proteome</keyword>
<proteinExistence type="predicted"/>
<protein>
    <submittedName>
        <fullName evidence="3">VOC family protein</fullName>
    </submittedName>
</protein>
<dbReference type="Proteomes" id="UP000730482">
    <property type="component" value="Unassembled WGS sequence"/>
</dbReference>
<evidence type="ECO:0000313" key="3">
    <source>
        <dbReference type="EMBL" id="MBS2546403.1"/>
    </source>
</evidence>
<dbReference type="CDD" id="cd06587">
    <property type="entry name" value="VOC"/>
    <property type="match status" value="1"/>
</dbReference>
<evidence type="ECO:0000259" key="2">
    <source>
        <dbReference type="PROSITE" id="PS51819"/>
    </source>
</evidence>